<accession>A0A9Q5HU02</accession>
<dbReference type="OrthoDB" id="2336871at2759"/>
<keyword evidence="4" id="KW-1185">Reference proteome</keyword>
<protein>
    <submittedName>
        <fullName evidence="3">Uncharacterized protein</fullName>
    </submittedName>
</protein>
<dbReference type="PANTHER" id="PTHR34587">
    <property type="entry name" value="VWFA DOMAIN-CONTAINING PROTEIN"/>
    <property type="match status" value="1"/>
</dbReference>
<sequence>MFSKTLFVALSLFSIAAPPVLGVPCTSVVTVTAGASSTDVAAISAAASSSVSVSAAVSTSRGSKGSSGSNNNNNDGSDSSLTTSARNNAATTTSSATSSSSTSSGGRSGNDNGNGQGNGNGNDNDNGNGNGDTDTTTTASSGNNAAETTTSAADATSTTATATSGTGNGNDDGNGNSSDSTDSEQSATTLNSAVIATGFASDGQEVPTEGQVASLTSTNNFINFCLTVNKPITNGQQITTGSCNPAPIGVIAATTNMPSSKFQSPKNGDTIQANQAFTIQMAINNIETGNFVNAQSNYYSAPQQVNAQGNIIGHSHVVIEQLDSLDQTTVTDPTKFAFFKGINGAAVNGVVTADVTDGLPAGVYRMASINAAANHQPVLVAVAQHGSLDDMVYFTVE</sequence>
<feature type="region of interest" description="Disordered" evidence="1">
    <location>
        <begin position="59"/>
        <end position="187"/>
    </location>
</feature>
<evidence type="ECO:0000313" key="3">
    <source>
        <dbReference type="EMBL" id="OCB85977.1"/>
    </source>
</evidence>
<comment type="caution">
    <text evidence="3">The sequence shown here is derived from an EMBL/GenBank/DDBJ whole genome shotgun (WGS) entry which is preliminary data.</text>
</comment>
<feature type="compositionally biased region" description="Gly residues" evidence="1">
    <location>
        <begin position="106"/>
        <end position="120"/>
    </location>
</feature>
<feature type="compositionally biased region" description="Low complexity" evidence="1">
    <location>
        <begin position="59"/>
        <end position="105"/>
    </location>
</feature>
<evidence type="ECO:0000313" key="4">
    <source>
        <dbReference type="Proteomes" id="UP000757232"/>
    </source>
</evidence>
<evidence type="ECO:0000256" key="1">
    <source>
        <dbReference type="SAM" id="MobiDB-lite"/>
    </source>
</evidence>
<organism evidence="3 4">
    <name type="scientific">Sanghuangporus baumii</name>
    <name type="common">Phellinus baumii</name>
    <dbReference type="NCBI Taxonomy" id="108892"/>
    <lineage>
        <taxon>Eukaryota</taxon>
        <taxon>Fungi</taxon>
        <taxon>Dikarya</taxon>
        <taxon>Basidiomycota</taxon>
        <taxon>Agaricomycotina</taxon>
        <taxon>Agaricomycetes</taxon>
        <taxon>Hymenochaetales</taxon>
        <taxon>Hymenochaetaceae</taxon>
        <taxon>Sanghuangporus</taxon>
    </lineage>
</organism>
<feature type="signal peptide" evidence="2">
    <location>
        <begin position="1"/>
        <end position="22"/>
    </location>
</feature>
<keyword evidence="2" id="KW-0732">Signal</keyword>
<dbReference type="PANTHER" id="PTHR34587:SF2">
    <property type="entry name" value="G-PROTEIN COUPLED RECEPTORS FAMILY 1 PROFILE DOMAIN-CONTAINING PROTEIN"/>
    <property type="match status" value="1"/>
</dbReference>
<reference evidence="3" key="1">
    <citation type="submission" date="2016-06" db="EMBL/GenBank/DDBJ databases">
        <title>Draft Genome sequence of the fungus Inonotus baumii.</title>
        <authorList>
            <person name="Zhu H."/>
            <person name="Lin W."/>
        </authorList>
    </citation>
    <scope>NUCLEOTIDE SEQUENCE</scope>
    <source>
        <strain evidence="3">821</strain>
    </source>
</reference>
<gene>
    <name evidence="3" type="ORF">A7U60_g6872</name>
</gene>
<proteinExistence type="predicted"/>
<name>A0A9Q5HU02_SANBA</name>
<feature type="chain" id="PRO_5040276981" evidence="2">
    <location>
        <begin position="23"/>
        <end position="397"/>
    </location>
</feature>
<dbReference type="Proteomes" id="UP000757232">
    <property type="component" value="Unassembled WGS sequence"/>
</dbReference>
<evidence type="ECO:0000256" key="2">
    <source>
        <dbReference type="SAM" id="SignalP"/>
    </source>
</evidence>
<dbReference type="InterPro" id="IPR053216">
    <property type="entry name" value="Appressorial_penetr-assoc"/>
</dbReference>
<dbReference type="AlphaFoldDB" id="A0A9Q5HU02"/>
<dbReference type="EMBL" id="LNZH02000205">
    <property type="protein sequence ID" value="OCB85977.1"/>
    <property type="molecule type" value="Genomic_DNA"/>
</dbReference>
<feature type="compositionally biased region" description="Low complexity" evidence="1">
    <location>
        <begin position="121"/>
        <end position="165"/>
    </location>
</feature>